<dbReference type="Proteomes" id="UP000266841">
    <property type="component" value="Unassembled WGS sequence"/>
</dbReference>
<feature type="compositionally biased region" description="Polar residues" evidence="1">
    <location>
        <begin position="434"/>
        <end position="458"/>
    </location>
</feature>
<feature type="region of interest" description="Disordered" evidence="1">
    <location>
        <begin position="24"/>
        <end position="214"/>
    </location>
</feature>
<feature type="compositionally biased region" description="Basic and acidic residues" evidence="1">
    <location>
        <begin position="290"/>
        <end position="318"/>
    </location>
</feature>
<protein>
    <submittedName>
        <fullName evidence="2">Uncharacterized protein</fullName>
    </submittedName>
</protein>
<keyword evidence="3" id="KW-1185">Reference proteome</keyword>
<feature type="compositionally biased region" description="Polar residues" evidence="1">
    <location>
        <begin position="148"/>
        <end position="164"/>
    </location>
</feature>
<comment type="caution">
    <text evidence="2">The sequence shown here is derived from an EMBL/GenBank/DDBJ whole genome shotgun (WGS) entry which is preliminary data.</text>
</comment>
<evidence type="ECO:0000313" key="2">
    <source>
        <dbReference type="EMBL" id="EJK61253.1"/>
    </source>
</evidence>
<feature type="compositionally biased region" description="Basic and acidic residues" evidence="1">
    <location>
        <begin position="459"/>
        <end position="474"/>
    </location>
</feature>
<sequence>GGDGRDWSFRTPPRHAVRDISPAAAVSTGEARTPKVRSRPVDFVSPLAPPPSPADAVRGLGCRRGGTAFCPTPKEIGRGGGCRPSPGGPPLPFVPSSTPRLPPLRSRRCRTAKDVELPGSPRPPPSDLSRRRPILAPPKRPVLLDLAETSSYRLARAVSTTSAGSPGPNGGRDPAARSRAARRDGVLPPWNWPGRRRNHGRSPPPRAGPSLPCGLACPPDSLRSALDALAGTVRSLRGGRPSFGLTRPCIDASGSSKAVLPTFPVASDTALRRTKSGFGDLRGFTPAVSGHRELSPGSVESEREVFPRRRCGRDERRSAKPPPGGISARRARLGRGSPSLTRGTASPRSRPSFGRPVRRPPVLTGRGPRRMPRPGIRAGHTPRTPSTAPAKVPRRRDVDLPGSSPVLLPAISCGVEGGATPRPGPFVSDEVEESQSISVATTDHGQNLHSRNSTNQVSPRERGHCGHCGRERTTALETPPPRLPVPRSERQSRSAELGDDGLSGGAGRRAPIN</sequence>
<evidence type="ECO:0000313" key="3">
    <source>
        <dbReference type="Proteomes" id="UP000266841"/>
    </source>
</evidence>
<dbReference type="AlphaFoldDB" id="K0S5C3"/>
<proteinExistence type="predicted"/>
<accession>K0S5C3</accession>
<gene>
    <name evidence="2" type="ORF">THAOC_18297</name>
</gene>
<evidence type="ECO:0000256" key="1">
    <source>
        <dbReference type="SAM" id="MobiDB-lite"/>
    </source>
</evidence>
<organism evidence="2 3">
    <name type="scientific">Thalassiosira oceanica</name>
    <name type="common">Marine diatom</name>
    <dbReference type="NCBI Taxonomy" id="159749"/>
    <lineage>
        <taxon>Eukaryota</taxon>
        <taxon>Sar</taxon>
        <taxon>Stramenopiles</taxon>
        <taxon>Ochrophyta</taxon>
        <taxon>Bacillariophyta</taxon>
        <taxon>Coscinodiscophyceae</taxon>
        <taxon>Thalassiosirophycidae</taxon>
        <taxon>Thalassiosirales</taxon>
        <taxon>Thalassiosiraceae</taxon>
        <taxon>Thalassiosira</taxon>
    </lineage>
</organism>
<feature type="region of interest" description="Disordered" evidence="1">
    <location>
        <begin position="276"/>
        <end position="513"/>
    </location>
</feature>
<dbReference type="EMBL" id="AGNL01020251">
    <property type="protein sequence ID" value="EJK61253.1"/>
    <property type="molecule type" value="Genomic_DNA"/>
</dbReference>
<name>K0S5C3_THAOC</name>
<feature type="non-terminal residue" evidence="2">
    <location>
        <position position="1"/>
    </location>
</feature>
<reference evidence="2 3" key="1">
    <citation type="journal article" date="2012" name="Genome Biol.">
        <title>Genome and low-iron response of an oceanic diatom adapted to chronic iron limitation.</title>
        <authorList>
            <person name="Lommer M."/>
            <person name="Specht M."/>
            <person name="Roy A.S."/>
            <person name="Kraemer L."/>
            <person name="Andreson R."/>
            <person name="Gutowska M.A."/>
            <person name="Wolf J."/>
            <person name="Bergner S.V."/>
            <person name="Schilhabel M.B."/>
            <person name="Klostermeier U.C."/>
            <person name="Beiko R.G."/>
            <person name="Rosenstiel P."/>
            <person name="Hippler M."/>
            <person name="Laroche J."/>
        </authorList>
    </citation>
    <scope>NUCLEOTIDE SEQUENCE [LARGE SCALE GENOMIC DNA]</scope>
    <source>
        <strain evidence="2 3">CCMP1005</strain>
    </source>
</reference>
<feature type="compositionally biased region" description="Polar residues" evidence="1">
    <location>
        <begin position="338"/>
        <end position="349"/>
    </location>
</feature>